<dbReference type="InterPro" id="IPR004839">
    <property type="entry name" value="Aminotransferase_I/II_large"/>
</dbReference>
<dbReference type="InterPro" id="IPR051446">
    <property type="entry name" value="HTH_trans_reg/aminotransferase"/>
</dbReference>
<evidence type="ECO:0000313" key="8">
    <source>
        <dbReference type="Proteomes" id="UP000198781"/>
    </source>
</evidence>
<dbReference type="EMBL" id="FMZC01000002">
    <property type="protein sequence ID" value="SDC56605.1"/>
    <property type="molecule type" value="Genomic_DNA"/>
</dbReference>
<evidence type="ECO:0000259" key="6">
    <source>
        <dbReference type="PROSITE" id="PS50949"/>
    </source>
</evidence>
<name>A0A1G6MNQ6_9BURK</name>
<dbReference type="InterPro" id="IPR036390">
    <property type="entry name" value="WH_DNA-bd_sf"/>
</dbReference>
<dbReference type="Pfam" id="PF00155">
    <property type="entry name" value="Aminotran_1_2"/>
    <property type="match status" value="1"/>
</dbReference>
<dbReference type="STRING" id="187868.SAMN05192589_102455"/>
<dbReference type="PANTHER" id="PTHR46577">
    <property type="entry name" value="HTH-TYPE TRANSCRIPTIONAL REGULATORY PROTEIN GABR"/>
    <property type="match status" value="1"/>
</dbReference>
<keyword evidence="7" id="KW-0808">Transferase</keyword>
<keyword evidence="2" id="KW-0663">Pyridoxal phosphate</keyword>
<reference evidence="7 8" key="1">
    <citation type="submission" date="2016-10" db="EMBL/GenBank/DDBJ databases">
        <authorList>
            <person name="de Groot N.N."/>
        </authorList>
    </citation>
    <scope>NUCLEOTIDE SEQUENCE [LARGE SCALE GENOMIC DNA]</scope>
    <source>
        <strain evidence="7 8">DSM 16619</strain>
    </source>
</reference>
<dbReference type="SUPFAM" id="SSF46785">
    <property type="entry name" value="Winged helix' DNA-binding domain"/>
    <property type="match status" value="1"/>
</dbReference>
<dbReference type="Proteomes" id="UP000198781">
    <property type="component" value="Unassembled WGS sequence"/>
</dbReference>
<dbReference type="PANTHER" id="PTHR46577:SF1">
    <property type="entry name" value="HTH-TYPE TRANSCRIPTIONAL REGULATORY PROTEIN GABR"/>
    <property type="match status" value="1"/>
</dbReference>
<keyword evidence="5" id="KW-0804">Transcription</keyword>
<dbReference type="AlphaFoldDB" id="A0A1G6MNQ6"/>
<dbReference type="GO" id="GO:0030170">
    <property type="term" value="F:pyridoxal phosphate binding"/>
    <property type="evidence" value="ECO:0007669"/>
    <property type="project" value="InterPro"/>
</dbReference>
<dbReference type="Gene3D" id="3.40.640.10">
    <property type="entry name" value="Type I PLP-dependent aspartate aminotransferase-like (Major domain)"/>
    <property type="match status" value="1"/>
</dbReference>
<dbReference type="GO" id="GO:0008483">
    <property type="term" value="F:transaminase activity"/>
    <property type="evidence" value="ECO:0007669"/>
    <property type="project" value="UniProtKB-KW"/>
</dbReference>
<evidence type="ECO:0000256" key="3">
    <source>
        <dbReference type="ARBA" id="ARBA00023015"/>
    </source>
</evidence>
<dbReference type="SMART" id="SM00345">
    <property type="entry name" value="HTH_GNTR"/>
    <property type="match status" value="1"/>
</dbReference>
<evidence type="ECO:0000256" key="1">
    <source>
        <dbReference type="ARBA" id="ARBA00005384"/>
    </source>
</evidence>
<evidence type="ECO:0000256" key="5">
    <source>
        <dbReference type="ARBA" id="ARBA00023163"/>
    </source>
</evidence>
<dbReference type="GO" id="GO:0003700">
    <property type="term" value="F:DNA-binding transcription factor activity"/>
    <property type="evidence" value="ECO:0007669"/>
    <property type="project" value="InterPro"/>
</dbReference>
<dbReference type="OrthoDB" id="9804020at2"/>
<dbReference type="InterPro" id="IPR015422">
    <property type="entry name" value="PyrdxlP-dep_Trfase_small"/>
</dbReference>
<comment type="similarity">
    <text evidence="1">In the C-terminal section; belongs to the class-I pyridoxal-phosphate-dependent aminotransferase family.</text>
</comment>
<gene>
    <name evidence="7" type="ORF">SAMN05192589_102455</name>
</gene>
<dbReference type="InterPro" id="IPR036388">
    <property type="entry name" value="WH-like_DNA-bd_sf"/>
</dbReference>
<proteinExistence type="inferred from homology"/>
<keyword evidence="3" id="KW-0805">Transcription regulation</keyword>
<dbReference type="Pfam" id="PF00392">
    <property type="entry name" value="GntR"/>
    <property type="match status" value="1"/>
</dbReference>
<keyword evidence="8" id="KW-1185">Reference proteome</keyword>
<sequence>MPRSADTREIPLYRQLAALYVQAIAAGSLRPGMRMPSVRELCQRHQVSLTTALQVLRHLESQGCVEARERVGYFVREPDGMALPGAREPELLEPLPDDPSVFAGINERISMFLEKARRAGPVPLDLGSAMPAPSLFDARALNRLAQSLLREQPDILVYGPSAPTTHPEFQQAMARHALTFGVCLSPADIGATHGNSEAVTLALDAIAEPGDVIAVESPTFFGILQAIQVRGLRALEIPCSPHTGISLEALELAARNEPRLRGVVVVPHLQMPQGSVMPDAHKERLVALCVEYGLALIEDDIYREFVESPRALRPAKAWDKVGDAGQVIYCASLSKSFAPGLRQGWMSAGRWQARVQMLKFARTRNMQTWSQLLAARSVDSPAYERHMRRMRIQLRLQREQSARAVARYFPVGTRLSLPPGGISLWLELPPDLSSTRLYDQALQCGIRIAPGPMFSNTGRYEHFLRLSCGMPFTPEVEEAYRTLGMLMERQRTELPLRRAA</sequence>
<dbReference type="InterPro" id="IPR015424">
    <property type="entry name" value="PyrdxlP-dep_Trfase"/>
</dbReference>
<dbReference type="CDD" id="cd07377">
    <property type="entry name" value="WHTH_GntR"/>
    <property type="match status" value="1"/>
</dbReference>
<feature type="domain" description="HTH gntR-type" evidence="6">
    <location>
        <begin position="10"/>
        <end position="78"/>
    </location>
</feature>
<dbReference type="SUPFAM" id="SSF53383">
    <property type="entry name" value="PLP-dependent transferases"/>
    <property type="match status" value="1"/>
</dbReference>
<protein>
    <submittedName>
        <fullName evidence="7">DNA-binding transcriptional regulator, MocR family, contains an aminotransferase domain</fullName>
    </submittedName>
</protein>
<evidence type="ECO:0000313" key="7">
    <source>
        <dbReference type="EMBL" id="SDC56605.1"/>
    </source>
</evidence>
<dbReference type="GO" id="GO:0003677">
    <property type="term" value="F:DNA binding"/>
    <property type="evidence" value="ECO:0007669"/>
    <property type="project" value="UniProtKB-KW"/>
</dbReference>
<evidence type="ECO:0000256" key="4">
    <source>
        <dbReference type="ARBA" id="ARBA00023125"/>
    </source>
</evidence>
<dbReference type="RefSeq" id="WP_092740868.1">
    <property type="nucleotide sequence ID" value="NZ_FMZC01000002.1"/>
</dbReference>
<dbReference type="Gene3D" id="3.90.1150.10">
    <property type="entry name" value="Aspartate Aminotransferase, domain 1"/>
    <property type="match status" value="1"/>
</dbReference>
<evidence type="ECO:0000256" key="2">
    <source>
        <dbReference type="ARBA" id="ARBA00022898"/>
    </source>
</evidence>
<keyword evidence="4 7" id="KW-0238">DNA-binding</keyword>
<dbReference type="PROSITE" id="PS50949">
    <property type="entry name" value="HTH_GNTR"/>
    <property type="match status" value="1"/>
</dbReference>
<dbReference type="InterPro" id="IPR000524">
    <property type="entry name" value="Tscrpt_reg_HTH_GntR"/>
</dbReference>
<keyword evidence="7" id="KW-0032">Aminotransferase</keyword>
<accession>A0A1G6MNQ6</accession>
<dbReference type="InterPro" id="IPR015421">
    <property type="entry name" value="PyrdxlP-dep_Trfase_major"/>
</dbReference>
<organism evidence="7 8">
    <name type="scientific">Paracidovorax valerianellae</name>
    <dbReference type="NCBI Taxonomy" id="187868"/>
    <lineage>
        <taxon>Bacteria</taxon>
        <taxon>Pseudomonadati</taxon>
        <taxon>Pseudomonadota</taxon>
        <taxon>Betaproteobacteria</taxon>
        <taxon>Burkholderiales</taxon>
        <taxon>Comamonadaceae</taxon>
        <taxon>Paracidovorax</taxon>
    </lineage>
</organism>
<dbReference type="CDD" id="cd00609">
    <property type="entry name" value="AAT_like"/>
    <property type="match status" value="1"/>
</dbReference>
<dbReference type="Gene3D" id="1.10.10.10">
    <property type="entry name" value="Winged helix-like DNA-binding domain superfamily/Winged helix DNA-binding domain"/>
    <property type="match status" value="1"/>
</dbReference>